<dbReference type="eggNOG" id="COG0438">
    <property type="taxonomic scope" value="Bacteria"/>
</dbReference>
<comment type="caution">
    <text evidence="1">The sequence shown here is derived from an EMBL/GenBank/DDBJ whole genome shotgun (WGS) entry which is preliminary data.</text>
</comment>
<dbReference type="EMBL" id="BAEN01000035">
    <property type="protein sequence ID" value="GAC14192.1"/>
    <property type="molecule type" value="Genomic_DNA"/>
</dbReference>
<dbReference type="Gene3D" id="3.40.50.2000">
    <property type="entry name" value="Glycogen Phosphorylase B"/>
    <property type="match status" value="1"/>
</dbReference>
<proteinExistence type="predicted"/>
<sequence length="418" mass="47729">MNTPQQDTKKRLLVIGYVWPEPNSSAAGKHMLSLLKSFQAFGYQIWFASPAMKTEHKIDLSTMGIEEVSIALNHSSFDQFVSQLAPDAVLFDRFMMEEQFSWRVAQQCPNAIRILDTEDLHFLRDARHKAFKKSVAVTEADLKSDMAMREIASIYRCDLTLIISDYEMKLLTEQFQIPPALLHYCPFMLDIEKLTPSSYGFSQRQHFVSIGNFRHAPNWDAVLYLKQTIWPIIRKKIPTAELHIYGAYPPPKATALHNPKTGFYVDGWADDALHVLEQSRVCLAPLRFGAGLKGKLADAMWTGTPSVTTNIGSQGMHDSVTWPGGIEDDPQVFAELAIQLYTDAEKWSEASTYGYQLLTERFNSVEIRKRLSERIVHCQNNLSQLRLNNFTGMMLQHHSHKSTQYMSQWIEAKNAHPK</sequence>
<evidence type="ECO:0008006" key="3">
    <source>
        <dbReference type="Google" id="ProtNLM"/>
    </source>
</evidence>
<reference evidence="1 2" key="1">
    <citation type="journal article" date="2017" name="Antonie Van Leeuwenhoek">
        <title>Rhizobium rhizosphaerae sp. nov., a novel species isolated from rice rhizosphere.</title>
        <authorList>
            <person name="Zhao J.J."/>
            <person name="Zhang J."/>
            <person name="Zhang R.J."/>
            <person name="Zhang C.W."/>
            <person name="Yin H.Q."/>
            <person name="Zhang X.X."/>
        </authorList>
    </citation>
    <scope>NUCLEOTIDE SEQUENCE [LARGE SCALE GENOMIC DNA]</scope>
    <source>
        <strain evidence="1 2">E3</strain>
    </source>
</reference>
<dbReference type="RefSeq" id="WP_008844008.1">
    <property type="nucleotide sequence ID" value="NZ_BAEN01000035.1"/>
</dbReference>
<dbReference type="CDD" id="cd03801">
    <property type="entry name" value="GT4_PimA-like"/>
    <property type="match status" value="1"/>
</dbReference>
<dbReference type="Proteomes" id="UP000006334">
    <property type="component" value="Unassembled WGS sequence"/>
</dbReference>
<organism evidence="1 2">
    <name type="scientific">Aliiglaciecola lipolytica E3</name>
    <dbReference type="NCBI Taxonomy" id="1127673"/>
    <lineage>
        <taxon>Bacteria</taxon>
        <taxon>Pseudomonadati</taxon>
        <taxon>Pseudomonadota</taxon>
        <taxon>Gammaproteobacteria</taxon>
        <taxon>Alteromonadales</taxon>
        <taxon>Alteromonadaceae</taxon>
        <taxon>Aliiglaciecola</taxon>
    </lineage>
</organism>
<evidence type="ECO:0000313" key="2">
    <source>
        <dbReference type="Proteomes" id="UP000006334"/>
    </source>
</evidence>
<dbReference type="Pfam" id="PF13692">
    <property type="entry name" value="Glyco_trans_1_4"/>
    <property type="match status" value="1"/>
</dbReference>
<accession>K6Y7J9</accession>
<gene>
    <name evidence="1" type="ORF">GLIP_1558</name>
</gene>
<dbReference type="AlphaFoldDB" id="K6Y7J9"/>
<name>K6Y7J9_9ALTE</name>
<dbReference type="SUPFAM" id="SSF53756">
    <property type="entry name" value="UDP-Glycosyltransferase/glycogen phosphorylase"/>
    <property type="match status" value="1"/>
</dbReference>
<dbReference type="STRING" id="1127673.GLIP_1558"/>
<dbReference type="OrthoDB" id="9807209at2"/>
<keyword evidence="2" id="KW-1185">Reference proteome</keyword>
<evidence type="ECO:0000313" key="1">
    <source>
        <dbReference type="EMBL" id="GAC14192.1"/>
    </source>
</evidence>
<protein>
    <recommendedName>
        <fullName evidence="3">Glycosyltransferase</fullName>
    </recommendedName>
</protein>